<proteinExistence type="predicted"/>
<organism evidence="1">
    <name type="scientific">uncultured Caudovirales phage</name>
    <dbReference type="NCBI Taxonomy" id="2100421"/>
    <lineage>
        <taxon>Viruses</taxon>
        <taxon>Duplodnaviria</taxon>
        <taxon>Heunggongvirae</taxon>
        <taxon>Uroviricota</taxon>
        <taxon>Caudoviricetes</taxon>
        <taxon>Peduoviridae</taxon>
        <taxon>Maltschvirus</taxon>
        <taxon>Maltschvirus maltsch</taxon>
    </lineage>
</organism>
<name>A0A6J5SVW9_9CAUD</name>
<sequence>MPSPARAKEVCLLTVVTGEAQTHLCVIGTFRGAYKLALFEAAISFPNLSERAAQTLMNQTGSVKLWDTKKFAYEEEARWSPIGKIISVCKVPVKHT</sequence>
<evidence type="ECO:0000313" key="1">
    <source>
        <dbReference type="EMBL" id="CAB4219146.1"/>
    </source>
</evidence>
<protein>
    <submittedName>
        <fullName evidence="1">Uncharacterized protein</fullName>
    </submittedName>
</protein>
<gene>
    <name evidence="1" type="ORF">UFOVP1604_229</name>
</gene>
<reference evidence="1" key="1">
    <citation type="submission" date="2020-05" db="EMBL/GenBank/DDBJ databases">
        <authorList>
            <person name="Chiriac C."/>
            <person name="Salcher M."/>
            <person name="Ghai R."/>
            <person name="Kavagutti S V."/>
        </authorList>
    </citation>
    <scope>NUCLEOTIDE SEQUENCE</scope>
</reference>
<dbReference type="EMBL" id="LR797474">
    <property type="protein sequence ID" value="CAB4219146.1"/>
    <property type="molecule type" value="Genomic_DNA"/>
</dbReference>
<accession>A0A6J5SVW9</accession>